<keyword evidence="3" id="KW-1185">Reference proteome</keyword>
<feature type="transmembrane region" description="Helical" evidence="1">
    <location>
        <begin position="360"/>
        <end position="387"/>
    </location>
</feature>
<gene>
    <name evidence="2" type="ORF">CEUTPL_LOCUS11251</name>
</gene>
<evidence type="ECO:0000313" key="3">
    <source>
        <dbReference type="Proteomes" id="UP001152799"/>
    </source>
</evidence>
<evidence type="ECO:0000313" key="2">
    <source>
        <dbReference type="EMBL" id="CAG9770807.1"/>
    </source>
</evidence>
<dbReference type="AlphaFoldDB" id="A0A9N9QQW5"/>
<accession>A0A9N9QQW5</accession>
<keyword evidence="1" id="KW-0472">Membrane</keyword>
<dbReference type="PANTHER" id="PTHR31872">
    <property type="entry name" value="TRANSMEMBRANE PROTEIN 179"/>
    <property type="match status" value="1"/>
</dbReference>
<organism evidence="2 3">
    <name type="scientific">Ceutorhynchus assimilis</name>
    <name type="common">cabbage seed weevil</name>
    <dbReference type="NCBI Taxonomy" id="467358"/>
    <lineage>
        <taxon>Eukaryota</taxon>
        <taxon>Metazoa</taxon>
        <taxon>Ecdysozoa</taxon>
        <taxon>Arthropoda</taxon>
        <taxon>Hexapoda</taxon>
        <taxon>Insecta</taxon>
        <taxon>Pterygota</taxon>
        <taxon>Neoptera</taxon>
        <taxon>Endopterygota</taxon>
        <taxon>Coleoptera</taxon>
        <taxon>Polyphaga</taxon>
        <taxon>Cucujiformia</taxon>
        <taxon>Curculionidae</taxon>
        <taxon>Ceutorhynchinae</taxon>
        <taxon>Ceutorhynchus</taxon>
    </lineage>
</organism>
<dbReference type="OrthoDB" id="8173371at2759"/>
<protein>
    <submittedName>
        <fullName evidence="2">Uncharacterized protein</fullName>
    </submittedName>
</protein>
<keyword evidence="1" id="KW-0812">Transmembrane</keyword>
<dbReference type="PANTHER" id="PTHR31872:SF4">
    <property type="entry name" value="TRANSMEMBRANE PROTEIN 179"/>
    <property type="match status" value="1"/>
</dbReference>
<keyword evidence="1" id="KW-1133">Transmembrane helix</keyword>
<dbReference type="InterPro" id="IPR029673">
    <property type="entry name" value="TMEM179"/>
</dbReference>
<reference evidence="2" key="1">
    <citation type="submission" date="2022-01" db="EMBL/GenBank/DDBJ databases">
        <authorList>
            <person name="King R."/>
        </authorList>
    </citation>
    <scope>NUCLEOTIDE SEQUENCE</scope>
</reference>
<feature type="transmembrane region" description="Helical" evidence="1">
    <location>
        <begin position="293"/>
        <end position="314"/>
    </location>
</feature>
<proteinExistence type="predicted"/>
<evidence type="ECO:0000256" key="1">
    <source>
        <dbReference type="SAM" id="Phobius"/>
    </source>
</evidence>
<dbReference type="Proteomes" id="UP001152799">
    <property type="component" value="Chromosome 6"/>
</dbReference>
<feature type="transmembrane region" description="Helical" evidence="1">
    <location>
        <begin position="247"/>
        <end position="273"/>
    </location>
</feature>
<sequence length="427" mass="48740">MPEMRPRYYVHMGPKVPEKVSVLWKVTHITLYFLLLCSSGVATACIYNILDMYKFHCILYAKIHFEQSYEERVKEMNETKTQEEQPVMINMTTNEIPNVSVDCVQNPDDPACQNITTIEPKKGRELETETETIVDCIKNPNDPACQSTTIMEQKKGGELETENEKIADCIKNPDDPACQHTTIMEQEKGTELEIENKTEQEPDFPSLIIPIKLDDEKEWKVPINDTPWNGVNITGFLNMRKTIFATIYFCDLMLFAPLASIVLAIFLGTLVVVGGKGGAGNPGDLLPNPWICVYPFLGLCCFMTVFSFIADSIFHKGLAAFCLRYYTITKQRSCSKKMDQFNIQYTPDRLGPARPFYKNFMIGSIGVQMTTALWVIQTLIYVLRILFLADFQLYLTKIQLKDDITAKEPQMGNVVMEMIMESKRKKN</sequence>
<feature type="transmembrane region" description="Helical" evidence="1">
    <location>
        <begin position="29"/>
        <end position="50"/>
    </location>
</feature>
<name>A0A9N9QQW5_9CUCU</name>
<dbReference type="EMBL" id="OU892282">
    <property type="protein sequence ID" value="CAG9770807.1"/>
    <property type="molecule type" value="Genomic_DNA"/>
</dbReference>